<keyword evidence="2" id="KW-1185">Reference proteome</keyword>
<accession>A0A0A1TGG9</accession>
<gene>
    <name evidence="1" type="ORF">VHEMI04497</name>
</gene>
<reference evidence="1 2" key="1">
    <citation type="journal article" date="2015" name="Genome Announc.">
        <title>Draft Genome Sequence and Gene Annotation of the Entomopathogenic Fungus Verticillium hemipterigenum.</title>
        <authorList>
            <person name="Horn F."/>
            <person name="Habel A."/>
            <person name="Scharf D.H."/>
            <person name="Dworschak J."/>
            <person name="Brakhage A.A."/>
            <person name="Guthke R."/>
            <person name="Hertweck C."/>
            <person name="Linde J."/>
        </authorList>
    </citation>
    <scope>NUCLEOTIDE SEQUENCE [LARGE SCALE GENOMIC DNA]</scope>
</reference>
<dbReference type="EMBL" id="CDHN01000002">
    <property type="protein sequence ID" value="CEJ87731.1"/>
    <property type="molecule type" value="Genomic_DNA"/>
</dbReference>
<organism evidence="1 2">
    <name type="scientific">[Torrubiella] hemipterigena</name>
    <dbReference type="NCBI Taxonomy" id="1531966"/>
    <lineage>
        <taxon>Eukaryota</taxon>
        <taxon>Fungi</taxon>
        <taxon>Dikarya</taxon>
        <taxon>Ascomycota</taxon>
        <taxon>Pezizomycotina</taxon>
        <taxon>Sordariomycetes</taxon>
        <taxon>Hypocreomycetidae</taxon>
        <taxon>Hypocreales</taxon>
        <taxon>Clavicipitaceae</taxon>
        <taxon>Clavicipitaceae incertae sedis</taxon>
        <taxon>'Torrubiella' clade</taxon>
    </lineage>
</organism>
<sequence length="501" mass="55931">MTSTPRMQQVHLGLGLSDYLLTERTATTKSTLCKLEHTAYEAILLEQCPASVWPGHSYTYGCPRPMLIDQEHDKQLVEFHEALIIAITDIVRRWLSDKDANFPGRMPLEPEEEGLLQWLDEQVSLGTLAPYSPLQMGSWRPDFLVEDTDGGHENFRLSEINARFCFNGFMHGYYGQTALEKMGMTRAGLIGAADGEQFFEGLLDLFDHKLPLHLLKGDEKGIDITMFIHAVRKRLGFSPRLITPADLRLFSDPQQPGRTKLGCLADQPNATGPTFTTAQGEIVEEIHRVGLELHQRELAALDPAILQQVSLRCFNDMRTILLVHDKRMLGIIKQELALLVSRQVLSPAQAVALDKGIADTYLAGSPDLHELMQTSLLPSLLDQKNDFLLKPVRGGKGAGIVFCEDITRAEWLVALQQLQNPSLVHGSSMVVQRCVKQTLYSLILRQSDNQQRYPIVGTYHTVHGKYLGLGTWRSSSERICAVSSGGAWFCSVMKPTAIRAC</sequence>
<evidence type="ECO:0000313" key="1">
    <source>
        <dbReference type="EMBL" id="CEJ87731.1"/>
    </source>
</evidence>
<dbReference type="STRING" id="1531966.A0A0A1TGG9"/>
<dbReference type="Proteomes" id="UP000039046">
    <property type="component" value="Unassembled WGS sequence"/>
</dbReference>
<protein>
    <submittedName>
        <fullName evidence="1">Uncharacterized protein</fullName>
    </submittedName>
</protein>
<dbReference type="OrthoDB" id="2117718at2759"/>
<evidence type="ECO:0000313" key="2">
    <source>
        <dbReference type="Proteomes" id="UP000039046"/>
    </source>
</evidence>
<proteinExistence type="predicted"/>
<name>A0A0A1TGG9_9HYPO</name>
<dbReference type="HOGENOM" id="CLU_022205_1_0_1"/>
<dbReference type="AlphaFoldDB" id="A0A0A1TGG9"/>
<dbReference type="SUPFAM" id="SSF56059">
    <property type="entry name" value="Glutathione synthetase ATP-binding domain-like"/>
    <property type="match status" value="1"/>
</dbReference>